<protein>
    <submittedName>
        <fullName evidence="2">Uncharacterized protein</fullName>
    </submittedName>
</protein>
<feature type="region of interest" description="Disordered" evidence="1">
    <location>
        <begin position="1"/>
        <end position="22"/>
    </location>
</feature>
<reference evidence="2" key="3">
    <citation type="submission" date="2023-05" db="EMBL/GenBank/DDBJ databases">
        <authorList>
            <person name="Smith C.H."/>
        </authorList>
    </citation>
    <scope>NUCLEOTIDE SEQUENCE</scope>
    <source>
        <strain evidence="2">CHS0354</strain>
        <tissue evidence="2">Mantle</tissue>
    </source>
</reference>
<feature type="region of interest" description="Disordered" evidence="1">
    <location>
        <begin position="34"/>
        <end position="56"/>
    </location>
</feature>
<dbReference type="Proteomes" id="UP001195483">
    <property type="component" value="Unassembled WGS sequence"/>
</dbReference>
<gene>
    <name evidence="2" type="ORF">CHS0354_012980</name>
</gene>
<accession>A0AAE0W9H2</accession>
<organism evidence="2 3">
    <name type="scientific">Potamilus streckersoni</name>
    <dbReference type="NCBI Taxonomy" id="2493646"/>
    <lineage>
        <taxon>Eukaryota</taxon>
        <taxon>Metazoa</taxon>
        <taxon>Spiralia</taxon>
        <taxon>Lophotrochozoa</taxon>
        <taxon>Mollusca</taxon>
        <taxon>Bivalvia</taxon>
        <taxon>Autobranchia</taxon>
        <taxon>Heteroconchia</taxon>
        <taxon>Palaeoheterodonta</taxon>
        <taxon>Unionida</taxon>
        <taxon>Unionoidea</taxon>
        <taxon>Unionidae</taxon>
        <taxon>Ambleminae</taxon>
        <taxon>Lampsilini</taxon>
        <taxon>Potamilus</taxon>
    </lineage>
</organism>
<sequence length="56" mass="6611">MGRMLHLLQPEVRRKRPNHLPLMPKEQRKISRLKTGKTVTRTSHGNDQPAYCQTFQ</sequence>
<feature type="non-terminal residue" evidence="2">
    <location>
        <position position="56"/>
    </location>
</feature>
<comment type="caution">
    <text evidence="2">The sequence shown here is derived from an EMBL/GenBank/DDBJ whole genome shotgun (WGS) entry which is preliminary data.</text>
</comment>
<reference evidence="2" key="2">
    <citation type="journal article" date="2021" name="Genome Biol. Evol.">
        <title>Developing a high-quality reference genome for a parasitic bivalve with doubly uniparental inheritance (Bivalvia: Unionida).</title>
        <authorList>
            <person name="Smith C.H."/>
        </authorList>
    </citation>
    <scope>NUCLEOTIDE SEQUENCE</scope>
    <source>
        <strain evidence="2">CHS0354</strain>
        <tissue evidence="2">Mantle</tissue>
    </source>
</reference>
<dbReference type="AlphaFoldDB" id="A0AAE0W9H2"/>
<evidence type="ECO:0000313" key="3">
    <source>
        <dbReference type="Proteomes" id="UP001195483"/>
    </source>
</evidence>
<feature type="compositionally biased region" description="Polar residues" evidence="1">
    <location>
        <begin position="37"/>
        <end position="56"/>
    </location>
</feature>
<proteinExistence type="predicted"/>
<evidence type="ECO:0000313" key="2">
    <source>
        <dbReference type="EMBL" id="KAK3605175.1"/>
    </source>
</evidence>
<keyword evidence="3" id="KW-1185">Reference proteome</keyword>
<reference evidence="2" key="1">
    <citation type="journal article" date="2021" name="Genome Biol. Evol.">
        <title>A High-Quality Reference Genome for a Parasitic Bivalve with Doubly Uniparental Inheritance (Bivalvia: Unionida).</title>
        <authorList>
            <person name="Smith C.H."/>
        </authorList>
    </citation>
    <scope>NUCLEOTIDE SEQUENCE</scope>
    <source>
        <strain evidence="2">CHS0354</strain>
    </source>
</reference>
<name>A0AAE0W9H2_9BIVA</name>
<dbReference type="EMBL" id="JAEAOA010000786">
    <property type="protein sequence ID" value="KAK3605175.1"/>
    <property type="molecule type" value="Genomic_DNA"/>
</dbReference>
<evidence type="ECO:0000256" key="1">
    <source>
        <dbReference type="SAM" id="MobiDB-lite"/>
    </source>
</evidence>